<keyword evidence="3" id="KW-1185">Reference proteome</keyword>
<name>A0ABT3CX51_9BACT</name>
<reference evidence="2 3" key="1">
    <citation type="submission" date="2022-10" db="EMBL/GenBank/DDBJ databases">
        <title>Comparative genomics and taxonomic characterization of three novel marine species of genus Reichenbachiella exhibiting antioxidant and polysaccharide degradation activities.</title>
        <authorList>
            <person name="Muhammad N."/>
            <person name="Lee Y.-J."/>
            <person name="Ko J."/>
            <person name="Kim S.-G."/>
        </authorList>
    </citation>
    <scope>NUCLEOTIDE SEQUENCE [LARGE SCALE GENOMIC DNA]</scope>
    <source>
        <strain evidence="2 3">ABR2-5</strain>
    </source>
</reference>
<protein>
    <recommendedName>
        <fullName evidence="4">DUF1579 domain-containing protein</fullName>
    </recommendedName>
</protein>
<evidence type="ECO:0000313" key="2">
    <source>
        <dbReference type="EMBL" id="MCV9388280.1"/>
    </source>
</evidence>
<feature type="chain" id="PRO_5047294051" description="DUF1579 domain-containing protein" evidence="1">
    <location>
        <begin position="22"/>
        <end position="172"/>
    </location>
</feature>
<evidence type="ECO:0008006" key="4">
    <source>
        <dbReference type="Google" id="ProtNLM"/>
    </source>
</evidence>
<gene>
    <name evidence="2" type="ORF">N7U62_16475</name>
</gene>
<evidence type="ECO:0000313" key="3">
    <source>
        <dbReference type="Proteomes" id="UP001300692"/>
    </source>
</evidence>
<keyword evidence="1" id="KW-0732">Signal</keyword>
<accession>A0ABT3CX51</accession>
<evidence type="ECO:0000256" key="1">
    <source>
        <dbReference type="SAM" id="SignalP"/>
    </source>
</evidence>
<dbReference type="Proteomes" id="UP001300692">
    <property type="component" value="Unassembled WGS sequence"/>
</dbReference>
<feature type="signal peptide" evidence="1">
    <location>
        <begin position="1"/>
        <end position="21"/>
    </location>
</feature>
<proteinExistence type="predicted"/>
<comment type="caution">
    <text evidence="2">The sequence shown here is derived from an EMBL/GenBank/DDBJ whole genome shotgun (WGS) entry which is preliminary data.</text>
</comment>
<dbReference type="EMBL" id="JAOYOD010000001">
    <property type="protein sequence ID" value="MCV9388280.1"/>
    <property type="molecule type" value="Genomic_DNA"/>
</dbReference>
<sequence length="172" mass="19811">MKAALPVLSLVLLFYISPAQAQEDCACCSVKHSEFDFWLGDWEVFTTENKKLGENTIVKLERDCIVQEHWRGESGITGRSFNYFDPSDGTWNQLWLDSGGSSLKLKGRFRDGSMVLQSGLTRGKKIDWYYDRITYTKIDENTVSQLWEILDSNEQRVTVAFHGVYRRKANNP</sequence>
<organism evidence="2 3">
    <name type="scientific">Reichenbachiella ulvae</name>
    <dbReference type="NCBI Taxonomy" id="2980104"/>
    <lineage>
        <taxon>Bacteria</taxon>
        <taxon>Pseudomonadati</taxon>
        <taxon>Bacteroidota</taxon>
        <taxon>Cytophagia</taxon>
        <taxon>Cytophagales</taxon>
        <taxon>Reichenbachiellaceae</taxon>
        <taxon>Reichenbachiella</taxon>
    </lineage>
</organism>
<dbReference type="RefSeq" id="WP_264139129.1">
    <property type="nucleotide sequence ID" value="NZ_JAOYOD010000001.1"/>
</dbReference>